<organism evidence="3 4">
    <name type="scientific">Trichoglossum hirsutum</name>
    <dbReference type="NCBI Taxonomy" id="265104"/>
    <lineage>
        <taxon>Eukaryota</taxon>
        <taxon>Fungi</taxon>
        <taxon>Dikarya</taxon>
        <taxon>Ascomycota</taxon>
        <taxon>Pezizomycotina</taxon>
        <taxon>Geoglossomycetes</taxon>
        <taxon>Geoglossales</taxon>
        <taxon>Geoglossaceae</taxon>
        <taxon>Trichoglossum</taxon>
    </lineage>
</organism>
<proteinExistence type="predicted"/>
<feature type="signal peptide" evidence="2">
    <location>
        <begin position="1"/>
        <end position="18"/>
    </location>
</feature>
<feature type="region of interest" description="Disordered" evidence="1">
    <location>
        <begin position="152"/>
        <end position="175"/>
    </location>
</feature>
<dbReference type="EMBL" id="JAGHQM010000926">
    <property type="protein sequence ID" value="KAH0557056.1"/>
    <property type="molecule type" value="Genomic_DNA"/>
</dbReference>
<name>A0A9P8L9M7_9PEZI</name>
<feature type="compositionally biased region" description="Polar residues" evidence="1">
    <location>
        <begin position="163"/>
        <end position="175"/>
    </location>
</feature>
<evidence type="ECO:0000313" key="4">
    <source>
        <dbReference type="Proteomes" id="UP000750711"/>
    </source>
</evidence>
<protein>
    <submittedName>
        <fullName evidence="3">Uncharacterized protein</fullName>
    </submittedName>
</protein>
<feature type="chain" id="PRO_5040329582" evidence="2">
    <location>
        <begin position="19"/>
        <end position="175"/>
    </location>
</feature>
<reference evidence="3" key="1">
    <citation type="submission" date="2021-03" db="EMBL/GenBank/DDBJ databases">
        <title>Comparative genomics and phylogenomic investigation of the class Geoglossomycetes provide insights into ecological specialization and systematics.</title>
        <authorList>
            <person name="Melie T."/>
            <person name="Pirro S."/>
            <person name="Miller A.N."/>
            <person name="Quandt A."/>
        </authorList>
    </citation>
    <scope>NUCLEOTIDE SEQUENCE</scope>
    <source>
        <strain evidence="3">CAQ_001_2017</strain>
    </source>
</reference>
<evidence type="ECO:0000256" key="2">
    <source>
        <dbReference type="SAM" id="SignalP"/>
    </source>
</evidence>
<comment type="caution">
    <text evidence="3">The sequence shown here is derived from an EMBL/GenBank/DDBJ whole genome shotgun (WGS) entry which is preliminary data.</text>
</comment>
<sequence length="175" mass="18924">MQCIFAIVSLALAARATAGGTYSLPEDAPDGIYKHYIDNNGDPTYEKINIPASTSASKPRSVPDNLSQSANFRRDVDVSCNNFLVGGNDLFLAEDELARFFGSGTHFDKQHSSKQGSVIAFACDYGKNGQQYTDQQFRADMGAVDSVCGPQGAGWNSHKDSRSSYGRTQSSEPFC</sequence>
<evidence type="ECO:0000256" key="1">
    <source>
        <dbReference type="SAM" id="MobiDB-lite"/>
    </source>
</evidence>
<gene>
    <name evidence="3" type="ORF">GP486_005158</name>
</gene>
<evidence type="ECO:0000313" key="3">
    <source>
        <dbReference type="EMBL" id="KAH0557056.1"/>
    </source>
</evidence>
<dbReference type="AlphaFoldDB" id="A0A9P8L9M7"/>
<keyword evidence="4" id="KW-1185">Reference proteome</keyword>
<dbReference type="Proteomes" id="UP000750711">
    <property type="component" value="Unassembled WGS sequence"/>
</dbReference>
<keyword evidence="2" id="KW-0732">Signal</keyword>
<accession>A0A9P8L9M7</accession>